<sequence length="612" mass="71145">MATKDPTAVERANLLNMAKLSIKGLIESALSFGRTLDSDYPPLQQFFVVMEHCLKHGLKVRKSFLSYNKTIWGPLELVEKLYPEAEEIGASVRDLPGLKTPLGRARAWLRLALMQKKMADYLRCLIIQRDLLSEFYEYHALMMEEEGAVIVGLLVGLNVIDANLCVKGEDLDSQVGVIDFSMYLKNEEDIGNKERNVQIAAILDQKNYVEELNRQLNSTVSSLHSRVDSLEKSNTKLIEELAIAKNNIIKLQEENHQLRSENKLILMKTQQHLEDVENELAVQVSMKHEIELAMKLLEKDIHEKQDTLIGLRQQLEEVKAINIETYQKLQGSEDGLKEKNEIIARLEEKTSKITAAMRQLEQRLQQAEKAQMEIEDEDKKYLQEYQSKLDSLQKQISQKEKQLAQLETDLKIEKEWRQTLREDLQKEKDTVSHLRNETQQIITLKKEFLNLQDENQRLKKIYHKQEQALQELGNKLSESKLKIEHMKEANKALQGLVWLKDKEATHCKLCEKEFSLSKRKHHCRNCGEIFCNACSDNELPLPSSPKPTWQLPHLHVSQTLHLLLLLLCHQLQYQYALGLDLVVRRTKENTYFTFLFRLLKDNYHAYWLSILS</sequence>
<dbReference type="Gene3D" id="1.20.5.170">
    <property type="match status" value="1"/>
</dbReference>
<dbReference type="InterPro" id="IPR047332">
    <property type="entry name" value="RUN_RUFY2"/>
</dbReference>
<dbReference type="Pfam" id="PF01363">
    <property type="entry name" value="FYVE"/>
    <property type="match status" value="1"/>
</dbReference>
<dbReference type="PROSITE" id="PS50826">
    <property type="entry name" value="RUN"/>
    <property type="match status" value="1"/>
</dbReference>
<evidence type="ECO:0000256" key="3">
    <source>
        <dbReference type="ARBA" id="ARBA00022833"/>
    </source>
</evidence>
<dbReference type="InterPro" id="IPR047335">
    <property type="entry name" value="RUFY1-3"/>
</dbReference>
<dbReference type="CDD" id="cd15721">
    <property type="entry name" value="FYVE_RUFY1_like"/>
    <property type="match status" value="1"/>
</dbReference>
<dbReference type="CDD" id="cd17695">
    <property type="entry name" value="RUN_RUFY2"/>
    <property type="match status" value="1"/>
</dbReference>
<dbReference type="InterPro" id="IPR004012">
    <property type="entry name" value="Run_dom"/>
</dbReference>
<evidence type="ECO:0000313" key="9">
    <source>
        <dbReference type="Ensembl" id="ENSCHIP00010042357.1"/>
    </source>
</evidence>
<dbReference type="InterPro" id="IPR037213">
    <property type="entry name" value="Run_dom_sf"/>
</dbReference>
<dbReference type="SUPFAM" id="SSF57903">
    <property type="entry name" value="FYVE/PHD zinc finger"/>
    <property type="match status" value="1"/>
</dbReference>
<dbReference type="InterPro" id="IPR000306">
    <property type="entry name" value="Znf_FYVE"/>
</dbReference>
<keyword evidence="1" id="KW-0479">Metal-binding</keyword>
<dbReference type="Pfam" id="PF02759">
    <property type="entry name" value="RUN"/>
    <property type="match status" value="1"/>
</dbReference>
<dbReference type="GO" id="GO:0008270">
    <property type="term" value="F:zinc ion binding"/>
    <property type="evidence" value="ECO:0007669"/>
    <property type="project" value="UniProtKB-KW"/>
</dbReference>
<keyword evidence="4 6" id="KW-0175">Coiled coil</keyword>
<reference evidence="9" key="1">
    <citation type="submission" date="2019-03" db="EMBL/GenBank/DDBJ databases">
        <title>Genome sequencing and reference-guided assembly of Black Bengal Goat (Capra hircus).</title>
        <authorList>
            <person name="Siddiki A.Z."/>
            <person name="Baten A."/>
            <person name="Billah M."/>
            <person name="Alam M.A.U."/>
            <person name="Shawrob K.S.M."/>
            <person name="Saha S."/>
            <person name="Chowdhury M."/>
            <person name="Rahman A.H."/>
            <person name="Stear M."/>
            <person name="Miah G."/>
            <person name="Das G.B."/>
            <person name="Hossain M.M."/>
            <person name="Kumkum M."/>
            <person name="Islam M.S."/>
            <person name="Mollah A.M."/>
            <person name="Ahsan A."/>
            <person name="Tusar F."/>
            <person name="Khan M.K.I."/>
        </authorList>
    </citation>
    <scope>NUCLEOTIDE SEQUENCE [LARGE SCALE GENOMIC DNA]</scope>
</reference>
<dbReference type="InterPro" id="IPR011011">
    <property type="entry name" value="Znf_FYVE_PHD"/>
</dbReference>
<keyword evidence="2 5" id="KW-0863">Zinc-finger</keyword>
<feature type="domain" description="RUN" evidence="8">
    <location>
        <begin position="37"/>
        <end position="169"/>
    </location>
</feature>
<evidence type="ECO:0000259" key="7">
    <source>
        <dbReference type="PROSITE" id="PS50178"/>
    </source>
</evidence>
<dbReference type="InterPro" id="IPR017455">
    <property type="entry name" value="Znf_FYVE-rel"/>
</dbReference>
<accession>A0A8C2SDP3</accession>
<dbReference type="PANTHER" id="PTHR45956">
    <property type="entry name" value="RUN AND FYVE DOMAIN-CONTAINING PROTEIN 2-LIKE PROTEIN"/>
    <property type="match status" value="1"/>
</dbReference>
<feature type="coiled-coil region" evidence="6">
    <location>
        <begin position="287"/>
        <end position="489"/>
    </location>
</feature>
<protein>
    <submittedName>
        <fullName evidence="9">RUN and FYVE domain containing 2</fullName>
    </submittedName>
</protein>
<dbReference type="InterPro" id="IPR013083">
    <property type="entry name" value="Znf_RING/FYVE/PHD"/>
</dbReference>
<dbReference type="Ensembl" id="ENSCHIT00010058911.1">
    <property type="protein sequence ID" value="ENSCHIP00010042357.1"/>
    <property type="gene ID" value="ENSCHIG00010030883.1"/>
</dbReference>
<dbReference type="Gene3D" id="1.20.58.900">
    <property type="match status" value="1"/>
</dbReference>
<dbReference type="Gene3D" id="3.30.40.10">
    <property type="entry name" value="Zinc/RING finger domain, C3HC4 (zinc finger)"/>
    <property type="match status" value="1"/>
</dbReference>
<evidence type="ECO:0000256" key="4">
    <source>
        <dbReference type="ARBA" id="ARBA00023054"/>
    </source>
</evidence>
<dbReference type="PROSITE" id="PS50178">
    <property type="entry name" value="ZF_FYVE"/>
    <property type="match status" value="1"/>
</dbReference>
<feature type="domain" description="FYVE-type" evidence="7">
    <location>
        <begin position="501"/>
        <end position="543"/>
    </location>
</feature>
<dbReference type="PANTHER" id="PTHR45956:SF3">
    <property type="entry name" value="RUN AND FYVE DOMAIN-CONTAINING PROTEIN 2"/>
    <property type="match status" value="1"/>
</dbReference>
<dbReference type="SMART" id="SM00593">
    <property type="entry name" value="RUN"/>
    <property type="match status" value="1"/>
</dbReference>
<dbReference type="AlphaFoldDB" id="A0A8C2SDP3"/>
<dbReference type="FunFam" id="1.20.58.900:FF:000001">
    <property type="entry name" value="RUN and FYVE domain containing 2"/>
    <property type="match status" value="1"/>
</dbReference>
<evidence type="ECO:0000256" key="6">
    <source>
        <dbReference type="SAM" id="Coils"/>
    </source>
</evidence>
<dbReference type="SMART" id="SM00064">
    <property type="entry name" value="FYVE"/>
    <property type="match status" value="1"/>
</dbReference>
<evidence type="ECO:0000256" key="1">
    <source>
        <dbReference type="ARBA" id="ARBA00022723"/>
    </source>
</evidence>
<keyword evidence="3" id="KW-0862">Zinc</keyword>
<dbReference type="FunFam" id="1.20.5.170:FF:000030">
    <property type="entry name" value="RUN and FYVE domain-containing protein 2 isoform X1"/>
    <property type="match status" value="1"/>
</dbReference>
<organism evidence="9">
    <name type="scientific">Capra hircus</name>
    <name type="common">Goat</name>
    <dbReference type="NCBI Taxonomy" id="9925"/>
    <lineage>
        <taxon>Eukaryota</taxon>
        <taxon>Metazoa</taxon>
        <taxon>Chordata</taxon>
        <taxon>Craniata</taxon>
        <taxon>Vertebrata</taxon>
        <taxon>Euteleostomi</taxon>
        <taxon>Mammalia</taxon>
        <taxon>Eutheria</taxon>
        <taxon>Laurasiatheria</taxon>
        <taxon>Artiodactyla</taxon>
        <taxon>Ruminantia</taxon>
        <taxon>Pecora</taxon>
        <taxon>Bovidae</taxon>
        <taxon>Caprinae</taxon>
        <taxon>Capra</taxon>
    </lineage>
</organism>
<name>A0A8C2SDP3_CAPHI</name>
<dbReference type="SUPFAM" id="SSF140741">
    <property type="entry name" value="RUN domain-like"/>
    <property type="match status" value="1"/>
</dbReference>
<evidence type="ECO:0000259" key="8">
    <source>
        <dbReference type="PROSITE" id="PS50826"/>
    </source>
</evidence>
<evidence type="ECO:0000256" key="5">
    <source>
        <dbReference type="PROSITE-ProRule" id="PRU00091"/>
    </source>
</evidence>
<proteinExistence type="predicted"/>
<evidence type="ECO:0000256" key="2">
    <source>
        <dbReference type="ARBA" id="ARBA00022771"/>
    </source>
</evidence>
<dbReference type="GO" id="GO:0005737">
    <property type="term" value="C:cytoplasm"/>
    <property type="evidence" value="ECO:0007669"/>
    <property type="project" value="TreeGrafter"/>
</dbReference>
<feature type="coiled-coil region" evidence="6">
    <location>
        <begin position="227"/>
        <end position="261"/>
    </location>
</feature>
<reference evidence="9" key="2">
    <citation type="submission" date="2025-08" db="UniProtKB">
        <authorList>
            <consortium name="Ensembl"/>
        </authorList>
    </citation>
    <scope>IDENTIFICATION</scope>
</reference>